<feature type="domain" description="Mur ligase N-terminal catalytic" evidence="17">
    <location>
        <begin position="25"/>
        <end position="96"/>
    </location>
</feature>
<dbReference type="GO" id="GO:0005524">
    <property type="term" value="F:ATP binding"/>
    <property type="evidence" value="ECO:0007669"/>
    <property type="project" value="UniProtKB-UniRule"/>
</dbReference>
<comment type="caution">
    <text evidence="20">The sequence shown here is derived from an EMBL/GenBank/DDBJ whole genome shotgun (WGS) entry which is preliminary data.</text>
</comment>
<dbReference type="Gene3D" id="3.90.190.20">
    <property type="entry name" value="Mur ligase, C-terminal domain"/>
    <property type="match status" value="1"/>
</dbReference>
<reference evidence="20 21" key="1">
    <citation type="submission" date="2016-02" db="EMBL/GenBank/DDBJ databases">
        <title>Genome sequence of Moorella mulderi DSM 14980.</title>
        <authorList>
            <person name="Poehlein A."/>
            <person name="Daniel R."/>
        </authorList>
    </citation>
    <scope>NUCLEOTIDE SEQUENCE [LARGE SCALE GENOMIC DNA]</scope>
    <source>
        <strain evidence="20 21">DSM 14980</strain>
    </source>
</reference>
<evidence type="ECO:0000313" key="20">
    <source>
        <dbReference type="EMBL" id="KYH32597.1"/>
    </source>
</evidence>
<protein>
    <recommendedName>
        <fullName evidence="11 15">UDP-N-acetylmuramoyl-L-alanyl-D-glutamate--2,6-diaminopimelate ligase</fullName>
        <ecNumber evidence="10 15">6.3.2.13</ecNumber>
    </recommendedName>
    <alternativeName>
        <fullName evidence="12 15">Meso-A2pm-adding enzyme</fullName>
    </alternativeName>
    <alternativeName>
        <fullName evidence="13 15">Meso-diaminopimelate-adding enzyme</fullName>
    </alternativeName>
    <alternativeName>
        <fullName evidence="14 15">UDP-MurNAc-L-Ala-D-Glu:meso-diaminopimelate ligase</fullName>
    </alternativeName>
    <alternativeName>
        <fullName evidence="15">UDP-MurNAc-tripeptide synthetase</fullName>
    </alternativeName>
    <alternativeName>
        <fullName evidence="15">UDP-N-acetylmuramyl-tripeptide synthetase</fullName>
    </alternativeName>
</protein>
<dbReference type="InterPro" id="IPR013221">
    <property type="entry name" value="Mur_ligase_cen"/>
</dbReference>
<feature type="binding site" evidence="15">
    <location>
        <position position="179"/>
    </location>
    <ligand>
        <name>UDP-N-acetyl-alpha-D-muramoyl-L-alanyl-D-glutamate</name>
        <dbReference type="ChEBI" id="CHEBI:83900"/>
    </ligand>
</feature>
<evidence type="ECO:0000256" key="2">
    <source>
        <dbReference type="ARBA" id="ARBA00005898"/>
    </source>
</evidence>
<comment type="subcellular location">
    <subcellularLocation>
        <location evidence="15 16">Cytoplasm</location>
    </subcellularLocation>
</comment>
<name>A0A151AYW3_9FIRM</name>
<dbReference type="GO" id="GO:0051301">
    <property type="term" value="P:cell division"/>
    <property type="evidence" value="ECO:0007669"/>
    <property type="project" value="UniProtKB-KW"/>
</dbReference>
<evidence type="ECO:0000256" key="15">
    <source>
        <dbReference type="HAMAP-Rule" id="MF_00208"/>
    </source>
</evidence>
<feature type="binding site" evidence="15">
    <location>
        <begin position="152"/>
        <end position="153"/>
    </location>
    <ligand>
        <name>UDP-N-acetyl-alpha-D-muramoyl-L-alanyl-D-glutamate</name>
        <dbReference type="ChEBI" id="CHEBI:83900"/>
    </ligand>
</feature>
<evidence type="ECO:0000256" key="10">
    <source>
        <dbReference type="ARBA" id="ARBA00066633"/>
    </source>
</evidence>
<dbReference type="PANTHER" id="PTHR23135:SF4">
    <property type="entry name" value="UDP-N-ACETYLMURAMOYL-L-ALANYL-D-GLUTAMATE--2,6-DIAMINOPIMELATE LIGASE MURE HOMOLOG, CHLOROPLASTIC"/>
    <property type="match status" value="1"/>
</dbReference>
<dbReference type="PANTHER" id="PTHR23135">
    <property type="entry name" value="MUR LIGASE FAMILY MEMBER"/>
    <property type="match status" value="1"/>
</dbReference>
<dbReference type="InterPro" id="IPR000713">
    <property type="entry name" value="Mur_ligase_N"/>
</dbReference>
<dbReference type="PATRIC" id="fig|1122241.3.peg.1260"/>
<feature type="binding site" evidence="15">
    <location>
        <position position="30"/>
    </location>
    <ligand>
        <name>UDP-N-acetyl-alpha-D-muramoyl-L-alanyl-D-glutamate</name>
        <dbReference type="ChEBI" id="CHEBI:83900"/>
    </ligand>
</feature>
<dbReference type="InterPro" id="IPR004101">
    <property type="entry name" value="Mur_ligase_C"/>
</dbReference>
<dbReference type="RefSeq" id="WP_084785496.1">
    <property type="nucleotide sequence ID" value="NZ_LTBC01000003.1"/>
</dbReference>
<dbReference type="NCBIfam" id="TIGR01085">
    <property type="entry name" value="murE"/>
    <property type="match status" value="1"/>
</dbReference>
<comment type="catalytic activity">
    <reaction evidence="8 15">
        <text>UDP-N-acetyl-alpha-D-muramoyl-L-alanyl-D-glutamate + meso-2,6-diaminopimelate + ATP = UDP-N-acetyl-alpha-D-muramoyl-L-alanyl-gamma-D-glutamyl-meso-2,6-diaminopimelate + ADP + phosphate + H(+)</text>
        <dbReference type="Rhea" id="RHEA:23676"/>
        <dbReference type="ChEBI" id="CHEBI:15378"/>
        <dbReference type="ChEBI" id="CHEBI:30616"/>
        <dbReference type="ChEBI" id="CHEBI:43474"/>
        <dbReference type="ChEBI" id="CHEBI:57791"/>
        <dbReference type="ChEBI" id="CHEBI:83900"/>
        <dbReference type="ChEBI" id="CHEBI:83905"/>
        <dbReference type="ChEBI" id="CHEBI:456216"/>
        <dbReference type="EC" id="6.3.2.13"/>
    </reaction>
</comment>
<evidence type="ECO:0000256" key="13">
    <source>
        <dbReference type="ARBA" id="ARBA00076158"/>
    </source>
</evidence>
<feature type="binding site" evidence="15">
    <location>
        <begin position="110"/>
        <end position="116"/>
    </location>
    <ligand>
        <name>ATP</name>
        <dbReference type="ChEBI" id="CHEBI:30616"/>
    </ligand>
</feature>
<evidence type="ECO:0000256" key="12">
    <source>
        <dbReference type="ARBA" id="ARBA00075482"/>
    </source>
</evidence>
<organism evidence="20 21">
    <name type="scientific">Moorella mulderi DSM 14980</name>
    <dbReference type="NCBI Taxonomy" id="1122241"/>
    <lineage>
        <taxon>Bacteria</taxon>
        <taxon>Bacillati</taxon>
        <taxon>Bacillota</taxon>
        <taxon>Clostridia</taxon>
        <taxon>Neomoorellales</taxon>
        <taxon>Neomoorellaceae</taxon>
        <taxon>Neomoorella</taxon>
    </lineage>
</organism>
<dbReference type="HAMAP" id="MF_00208">
    <property type="entry name" value="MurE"/>
    <property type="match status" value="1"/>
</dbReference>
<dbReference type="SUPFAM" id="SSF53623">
    <property type="entry name" value="MurD-like peptide ligases, catalytic domain"/>
    <property type="match status" value="1"/>
</dbReference>
<dbReference type="OrthoDB" id="9800958at2"/>
<feature type="binding site" evidence="15">
    <location>
        <position position="461"/>
    </location>
    <ligand>
        <name>meso-2,6-diaminopimelate</name>
        <dbReference type="ChEBI" id="CHEBI:57791"/>
    </ligand>
</feature>
<feature type="binding site" evidence="15">
    <location>
        <begin position="408"/>
        <end position="411"/>
    </location>
    <ligand>
        <name>meso-2,6-diaminopimelate</name>
        <dbReference type="ChEBI" id="CHEBI:57791"/>
    </ligand>
</feature>
<comment type="cofactor">
    <cofactor evidence="15">
        <name>Mg(2+)</name>
        <dbReference type="ChEBI" id="CHEBI:18420"/>
    </cofactor>
</comment>
<dbReference type="EMBL" id="LTBC01000003">
    <property type="protein sequence ID" value="KYH32597.1"/>
    <property type="molecule type" value="Genomic_DNA"/>
</dbReference>
<feature type="domain" description="Mur ligase central" evidence="19">
    <location>
        <begin position="108"/>
        <end position="313"/>
    </location>
</feature>
<dbReference type="FunFam" id="3.90.190.20:FF:000006">
    <property type="entry name" value="UDP-N-acetylmuramoyl-L-alanyl-D-glutamate--2,6-diaminopimelate ligase"/>
    <property type="match status" value="1"/>
</dbReference>
<keyword evidence="21" id="KW-1185">Reference proteome</keyword>
<dbReference type="InterPro" id="IPR005761">
    <property type="entry name" value="UDP-N-AcMur-Glu-dNH2Pim_ligase"/>
</dbReference>
<evidence type="ECO:0000259" key="18">
    <source>
        <dbReference type="Pfam" id="PF02875"/>
    </source>
</evidence>
<evidence type="ECO:0000256" key="5">
    <source>
        <dbReference type="ARBA" id="ARBA00022984"/>
    </source>
</evidence>
<evidence type="ECO:0000256" key="7">
    <source>
        <dbReference type="ARBA" id="ARBA00023316"/>
    </source>
</evidence>
<accession>A0A151AYW3</accession>
<comment type="PTM">
    <text evidence="15">Carboxylation is probably crucial for Mg(2+) binding and, consequently, for the gamma-phosphate positioning of ATP.</text>
</comment>
<dbReference type="SUPFAM" id="SSF53244">
    <property type="entry name" value="MurD-like peptide ligases, peptide-binding domain"/>
    <property type="match status" value="1"/>
</dbReference>
<keyword evidence="3 15" id="KW-0132">Cell division</keyword>
<keyword evidence="15" id="KW-0067">ATP-binding</keyword>
<keyword evidence="5 15" id="KW-0573">Peptidoglycan synthesis</keyword>
<evidence type="ECO:0000256" key="8">
    <source>
        <dbReference type="ARBA" id="ARBA00050251"/>
    </source>
</evidence>
<dbReference type="Proteomes" id="UP000075670">
    <property type="component" value="Unassembled WGS sequence"/>
</dbReference>
<dbReference type="InterPro" id="IPR036565">
    <property type="entry name" value="Mur-like_cat_sf"/>
</dbReference>
<keyword evidence="15" id="KW-0547">Nucleotide-binding</keyword>
<keyword evidence="15" id="KW-0963">Cytoplasm</keyword>
<feature type="modified residue" description="N6-carboxylysine" evidence="15">
    <location>
        <position position="219"/>
    </location>
</feature>
<proteinExistence type="inferred from homology"/>
<evidence type="ECO:0000256" key="9">
    <source>
        <dbReference type="ARBA" id="ARBA00056782"/>
    </source>
</evidence>
<dbReference type="AlphaFoldDB" id="A0A151AYW3"/>
<dbReference type="GO" id="GO:0000287">
    <property type="term" value="F:magnesium ion binding"/>
    <property type="evidence" value="ECO:0007669"/>
    <property type="project" value="UniProtKB-UniRule"/>
</dbReference>
<evidence type="ECO:0000256" key="16">
    <source>
        <dbReference type="RuleBase" id="RU004135"/>
    </source>
</evidence>
<dbReference type="InterPro" id="IPR036615">
    <property type="entry name" value="Mur_ligase_C_dom_sf"/>
</dbReference>
<evidence type="ECO:0000256" key="1">
    <source>
        <dbReference type="ARBA" id="ARBA00004752"/>
    </source>
</evidence>
<dbReference type="GO" id="GO:0008765">
    <property type="term" value="F:UDP-N-acetylmuramoylalanyl-D-glutamate-2,6-diaminopimelate ligase activity"/>
    <property type="evidence" value="ECO:0007669"/>
    <property type="project" value="UniProtKB-UniRule"/>
</dbReference>
<evidence type="ECO:0000259" key="17">
    <source>
        <dbReference type="Pfam" id="PF01225"/>
    </source>
</evidence>
<evidence type="ECO:0000256" key="11">
    <source>
        <dbReference type="ARBA" id="ARBA00072883"/>
    </source>
</evidence>
<sequence length="499" mass="53465">MTLEELVAAIDVIDRGGDQQVSLAGLHYDSRQVQPGFLFVAIKGFKTDGHLYINDALARGAVAVILEEKVSLPAGVAWVRVGDSRRALGMLAARFYGYPSHRLRLIGVTGTNGKTTTTHLIQAVLEGAGRPTGLLGTIGNRLGDKVLPAAHTTPEALDLQALLHQLVNLGAQGVVMEVSSHALALHRVEGAEFDVAVFTNLTQDHLDFHRDMEDYFKVKARLFQALGKGVKGGPKYAVINGDDPYSARLITLTPVPVVTYGCSPECQVRARDINLTAGGATCRVTWAGGEVELNLKLTGRFNIYNALAAFTVAWREGLDPVAIVKTLGEVKGVPGRLEQVPQGQPFTVVVDYAHTPDGLENVLQAARQVTTGNLIVVFGCGGNRDRGKRPQMGKAAARLSDYCIITSDNPRDEDPEAIIADILPGVEEVPGARYQVVADRRRAIAAALALARPGDMVVIAGKGHETYQIVKGRTLPFDDRQVAREELAALGYTGEGSSC</sequence>
<feature type="binding site" evidence="15">
    <location>
        <position position="187"/>
    </location>
    <ligand>
        <name>UDP-N-acetyl-alpha-D-muramoyl-L-alanyl-D-glutamate</name>
        <dbReference type="ChEBI" id="CHEBI:83900"/>
    </ligand>
</feature>
<evidence type="ECO:0000256" key="14">
    <source>
        <dbReference type="ARBA" id="ARBA00081560"/>
    </source>
</evidence>
<keyword evidence="6 15" id="KW-0131">Cell cycle</keyword>
<evidence type="ECO:0000259" key="19">
    <source>
        <dbReference type="Pfam" id="PF08245"/>
    </source>
</evidence>
<keyword evidence="4 15" id="KW-0133">Cell shape</keyword>
<evidence type="ECO:0000256" key="3">
    <source>
        <dbReference type="ARBA" id="ARBA00022618"/>
    </source>
</evidence>
<dbReference type="GO" id="GO:0071555">
    <property type="term" value="P:cell wall organization"/>
    <property type="evidence" value="ECO:0007669"/>
    <property type="project" value="UniProtKB-KW"/>
</dbReference>
<comment type="caution">
    <text evidence="15">Lacks conserved residue(s) required for the propagation of feature annotation.</text>
</comment>
<dbReference type="GO" id="GO:0009252">
    <property type="term" value="P:peptidoglycan biosynthetic process"/>
    <property type="evidence" value="ECO:0007669"/>
    <property type="project" value="UniProtKB-UniRule"/>
</dbReference>
<dbReference type="Gene3D" id="3.40.1190.10">
    <property type="entry name" value="Mur-like, catalytic domain"/>
    <property type="match status" value="1"/>
</dbReference>
<dbReference type="SUPFAM" id="SSF63418">
    <property type="entry name" value="MurE/MurF N-terminal domain"/>
    <property type="match status" value="1"/>
</dbReference>
<evidence type="ECO:0000313" key="21">
    <source>
        <dbReference type="Proteomes" id="UP000075670"/>
    </source>
</evidence>
<dbReference type="EC" id="6.3.2.13" evidence="10 15"/>
<comment type="pathway">
    <text evidence="1 15 16">Cell wall biogenesis; peptidoglycan biosynthesis.</text>
</comment>
<dbReference type="NCBIfam" id="NF001124">
    <property type="entry name" value="PRK00139.1-2"/>
    <property type="match status" value="1"/>
</dbReference>
<feature type="domain" description="Mur ligase C-terminal" evidence="18">
    <location>
        <begin position="335"/>
        <end position="463"/>
    </location>
</feature>
<dbReference type="GO" id="GO:0005737">
    <property type="term" value="C:cytoplasm"/>
    <property type="evidence" value="ECO:0007669"/>
    <property type="project" value="UniProtKB-SubCell"/>
</dbReference>
<feature type="binding site" evidence="15">
    <location>
        <position position="465"/>
    </location>
    <ligand>
        <name>meso-2,6-diaminopimelate</name>
        <dbReference type="ChEBI" id="CHEBI:57791"/>
    </ligand>
</feature>
<keyword evidence="15 20" id="KW-0436">Ligase</keyword>
<comment type="function">
    <text evidence="9 15">Catalyzes the addition of meso-diaminopimelic acid to the nucleotide precursor UDP-N-acetylmuramoyl-L-alanyl-D-glutamate (UMAG) in the biosynthesis of bacterial cell-wall peptidoglycan.</text>
</comment>
<dbReference type="UniPathway" id="UPA00219"/>
<dbReference type="Pfam" id="PF08245">
    <property type="entry name" value="Mur_ligase_M"/>
    <property type="match status" value="1"/>
</dbReference>
<feature type="binding site" evidence="15">
    <location>
        <position position="384"/>
    </location>
    <ligand>
        <name>meso-2,6-diaminopimelate</name>
        <dbReference type="ChEBI" id="CHEBI:57791"/>
    </ligand>
</feature>
<keyword evidence="7 15" id="KW-0961">Cell wall biogenesis/degradation</keyword>
<evidence type="ECO:0000256" key="4">
    <source>
        <dbReference type="ARBA" id="ARBA00022960"/>
    </source>
</evidence>
<comment type="similarity">
    <text evidence="2 15">Belongs to the MurCDEF family. MurE subfamily.</text>
</comment>
<dbReference type="NCBIfam" id="NF001126">
    <property type="entry name" value="PRK00139.1-4"/>
    <property type="match status" value="1"/>
</dbReference>
<dbReference type="InterPro" id="IPR035911">
    <property type="entry name" value="MurE/MurF_N"/>
</dbReference>
<feature type="short sequence motif" description="Meso-diaminopimelate recognition motif" evidence="15">
    <location>
        <begin position="408"/>
        <end position="411"/>
    </location>
</feature>
<dbReference type="Gene3D" id="3.40.1390.10">
    <property type="entry name" value="MurE/MurF, N-terminal domain"/>
    <property type="match status" value="1"/>
</dbReference>
<evidence type="ECO:0000256" key="6">
    <source>
        <dbReference type="ARBA" id="ARBA00023306"/>
    </source>
</evidence>
<keyword evidence="15" id="KW-0460">Magnesium</keyword>
<dbReference type="GO" id="GO:0008360">
    <property type="term" value="P:regulation of cell shape"/>
    <property type="evidence" value="ECO:0007669"/>
    <property type="project" value="UniProtKB-KW"/>
</dbReference>
<dbReference type="Pfam" id="PF01225">
    <property type="entry name" value="Mur_ligase"/>
    <property type="match status" value="1"/>
</dbReference>
<gene>
    <name evidence="15 20" type="primary">murE</name>
    <name evidence="20" type="ORF">MOMUL_11990</name>
</gene>
<dbReference type="Pfam" id="PF02875">
    <property type="entry name" value="Mur_ligase_C"/>
    <property type="match status" value="1"/>
</dbReference>